<dbReference type="GO" id="GO:0003755">
    <property type="term" value="F:peptidyl-prolyl cis-trans isomerase activity"/>
    <property type="evidence" value="ECO:0007669"/>
    <property type="project" value="UniProtKB-KW"/>
</dbReference>
<dbReference type="EC" id="5.2.1.8" evidence="2"/>
<feature type="domain" description="PPIase FKBP-type" evidence="4">
    <location>
        <begin position="82"/>
        <end position="164"/>
    </location>
</feature>
<dbReference type="SUPFAM" id="SSF54534">
    <property type="entry name" value="FKBP-like"/>
    <property type="match status" value="1"/>
</dbReference>
<gene>
    <name evidence="5" type="ORF">QYS49_03460</name>
</gene>
<keyword evidence="6" id="KW-1185">Reference proteome</keyword>
<dbReference type="Pfam" id="PF00254">
    <property type="entry name" value="FKBP_C"/>
    <property type="match status" value="1"/>
</dbReference>
<keyword evidence="3" id="KW-0697">Rotamase</keyword>
<dbReference type="InterPro" id="IPR046357">
    <property type="entry name" value="PPIase_dom_sf"/>
</dbReference>
<dbReference type="AlphaFoldDB" id="A0AA49GAQ2"/>
<proteinExistence type="predicted"/>
<accession>A0AA49GAQ2</accession>
<dbReference type="InterPro" id="IPR001179">
    <property type="entry name" value="PPIase_FKBP_dom"/>
</dbReference>
<organism evidence="5 6">
    <name type="scientific">Marivirga salinarum</name>
    <dbReference type="NCBI Taxonomy" id="3059078"/>
    <lineage>
        <taxon>Bacteria</taxon>
        <taxon>Pseudomonadati</taxon>
        <taxon>Bacteroidota</taxon>
        <taxon>Cytophagia</taxon>
        <taxon>Cytophagales</taxon>
        <taxon>Marivirgaceae</taxon>
        <taxon>Marivirga</taxon>
    </lineage>
</organism>
<dbReference type="Proteomes" id="UP001230496">
    <property type="component" value="Chromosome"/>
</dbReference>
<evidence type="ECO:0000313" key="6">
    <source>
        <dbReference type="Proteomes" id="UP001230496"/>
    </source>
</evidence>
<comment type="catalytic activity">
    <reaction evidence="1">
        <text>[protein]-peptidylproline (omega=180) = [protein]-peptidylproline (omega=0)</text>
        <dbReference type="Rhea" id="RHEA:16237"/>
        <dbReference type="Rhea" id="RHEA-COMP:10747"/>
        <dbReference type="Rhea" id="RHEA-COMP:10748"/>
        <dbReference type="ChEBI" id="CHEBI:83833"/>
        <dbReference type="ChEBI" id="CHEBI:83834"/>
        <dbReference type="EC" id="5.2.1.8"/>
    </reaction>
</comment>
<sequence>MLRNIYQFALCLVVIMITSCDGGQVDCGSRPELNVDQGQLDSEIAEIEAYLEGQSIEYETDPSGIRYTVIEAGTGEGPNYCATVSIDYTGRELGSTENFISGIDAQIPLRNNSVVPGFKIAIANMNRNAEYKVYVPASLLTVKGISQPQPANLPLGENVEFRIRLTSY</sequence>
<name>A0AA49GAQ2_9BACT</name>
<dbReference type="PROSITE" id="PS51257">
    <property type="entry name" value="PROKAR_LIPOPROTEIN"/>
    <property type="match status" value="1"/>
</dbReference>
<evidence type="ECO:0000256" key="2">
    <source>
        <dbReference type="ARBA" id="ARBA00013194"/>
    </source>
</evidence>
<keyword evidence="3" id="KW-0413">Isomerase</keyword>
<dbReference type="RefSeq" id="WP_308350444.1">
    <property type="nucleotide sequence ID" value="NZ_CP129971.1"/>
</dbReference>
<dbReference type="Gene3D" id="3.10.50.40">
    <property type="match status" value="1"/>
</dbReference>
<evidence type="ECO:0000313" key="5">
    <source>
        <dbReference type="EMBL" id="WKK76413.1"/>
    </source>
</evidence>
<evidence type="ECO:0000259" key="4">
    <source>
        <dbReference type="Pfam" id="PF00254"/>
    </source>
</evidence>
<evidence type="ECO:0000256" key="3">
    <source>
        <dbReference type="ARBA" id="ARBA00023110"/>
    </source>
</evidence>
<reference evidence="5 6" key="1">
    <citation type="submission" date="2023-08" db="EMBL/GenBank/DDBJ databases">
        <title>Comparative genomics and taxonomic characterization of three novel marine species of genus Marivirga.</title>
        <authorList>
            <person name="Muhammad N."/>
            <person name="Kim S.-G."/>
        </authorList>
    </citation>
    <scope>NUCLEOTIDE SEQUENCE [LARGE SCALE GENOMIC DNA]</scope>
    <source>
        <strain evidence="5 6">BDSF4-3</strain>
    </source>
</reference>
<dbReference type="KEGG" id="msaa:QYS49_03460"/>
<protein>
    <recommendedName>
        <fullName evidence="2">peptidylprolyl isomerase</fullName>
        <ecNumber evidence="2">5.2.1.8</ecNumber>
    </recommendedName>
</protein>
<dbReference type="EMBL" id="CP129971">
    <property type="protein sequence ID" value="WKK76413.1"/>
    <property type="molecule type" value="Genomic_DNA"/>
</dbReference>
<evidence type="ECO:0000256" key="1">
    <source>
        <dbReference type="ARBA" id="ARBA00000971"/>
    </source>
</evidence>